<organism evidence="1 2">
    <name type="scientific">Tanacetum coccineum</name>
    <dbReference type="NCBI Taxonomy" id="301880"/>
    <lineage>
        <taxon>Eukaryota</taxon>
        <taxon>Viridiplantae</taxon>
        <taxon>Streptophyta</taxon>
        <taxon>Embryophyta</taxon>
        <taxon>Tracheophyta</taxon>
        <taxon>Spermatophyta</taxon>
        <taxon>Magnoliopsida</taxon>
        <taxon>eudicotyledons</taxon>
        <taxon>Gunneridae</taxon>
        <taxon>Pentapetalae</taxon>
        <taxon>asterids</taxon>
        <taxon>campanulids</taxon>
        <taxon>Asterales</taxon>
        <taxon>Asteraceae</taxon>
        <taxon>Asteroideae</taxon>
        <taxon>Anthemideae</taxon>
        <taxon>Anthemidinae</taxon>
        <taxon>Tanacetum</taxon>
    </lineage>
</organism>
<gene>
    <name evidence="1" type="ORF">Tco_0842020</name>
</gene>
<proteinExistence type="predicted"/>
<dbReference type="Proteomes" id="UP001151760">
    <property type="component" value="Unassembled WGS sequence"/>
</dbReference>
<accession>A0ABQ5B1F5</accession>
<evidence type="ECO:0000313" key="1">
    <source>
        <dbReference type="EMBL" id="GJT07558.1"/>
    </source>
</evidence>
<evidence type="ECO:0000313" key="2">
    <source>
        <dbReference type="Proteomes" id="UP001151760"/>
    </source>
</evidence>
<sequence>MSPGKTSSAVLLPGKLRNAAEFVEDVAKVIAKDAHSAEKLLDKASPTKCTNGVQEYRRASVHKNDEVSIDRHQECPSEKLNLVIEEWSFCCKWTKDWLQHISDKELCITDDSGLSTMRKVHVDFTQDERHIQPPSKIKTLLLSTPSSILHMKTPKEAYDLPNICPPGKTSQSPTHSLATSTQQAFFLGGRMLEDNDSRPAKA</sequence>
<protein>
    <submittedName>
        <fullName evidence="1">Uncharacterized protein</fullName>
    </submittedName>
</protein>
<keyword evidence="2" id="KW-1185">Reference proteome</keyword>
<dbReference type="EMBL" id="BQNB010012760">
    <property type="protein sequence ID" value="GJT07558.1"/>
    <property type="molecule type" value="Genomic_DNA"/>
</dbReference>
<comment type="caution">
    <text evidence="1">The sequence shown here is derived from an EMBL/GenBank/DDBJ whole genome shotgun (WGS) entry which is preliminary data.</text>
</comment>
<reference evidence="1" key="2">
    <citation type="submission" date="2022-01" db="EMBL/GenBank/DDBJ databases">
        <authorList>
            <person name="Yamashiro T."/>
            <person name="Shiraishi A."/>
            <person name="Satake H."/>
            <person name="Nakayama K."/>
        </authorList>
    </citation>
    <scope>NUCLEOTIDE SEQUENCE</scope>
</reference>
<reference evidence="1" key="1">
    <citation type="journal article" date="2022" name="Int. J. Mol. Sci.">
        <title>Draft Genome of Tanacetum Coccineum: Genomic Comparison of Closely Related Tanacetum-Family Plants.</title>
        <authorList>
            <person name="Yamashiro T."/>
            <person name="Shiraishi A."/>
            <person name="Nakayama K."/>
            <person name="Satake H."/>
        </authorList>
    </citation>
    <scope>NUCLEOTIDE SEQUENCE</scope>
</reference>
<name>A0ABQ5B1F5_9ASTR</name>